<comment type="caution">
    <text evidence="2">The sequence shown here is derived from an EMBL/GenBank/DDBJ whole genome shotgun (WGS) entry which is preliminary data.</text>
</comment>
<evidence type="ECO:0000259" key="1">
    <source>
        <dbReference type="Pfam" id="PF00561"/>
    </source>
</evidence>
<keyword evidence="2" id="KW-0456">Lyase</keyword>
<dbReference type="Gene3D" id="3.40.50.1820">
    <property type="entry name" value="alpha/beta hydrolase"/>
    <property type="match status" value="1"/>
</dbReference>
<sequence>MEFKTANLTLNYEIIGTGTPFLMLHGLGCDMHLMQGCMEPALATTKQFQRIYVDLPGMGHSNAPLAFASSDAILAALITFATTIITEPFLVAGESFGGYLALGLAAKLPTKVIKALLICPMVEPDHDTRDVPTALTYQEVDEPFMATIDPEVRETFLSFITVANENTFNRFENEIMVGLRQGNRAFLDQLATAYAYSFDLFTTLTTNSVHPDILFLLGRQDQVVGYKDAYRLSHLVPRVSYFIFDKASHSLQIEQPTLFNSVVTGWLA</sequence>
<dbReference type="InterPro" id="IPR029058">
    <property type="entry name" value="AB_hydrolase_fold"/>
</dbReference>
<dbReference type="EMBL" id="CAKKNT010000002">
    <property type="protein sequence ID" value="CAH0417843.1"/>
    <property type="molecule type" value="Genomic_DNA"/>
</dbReference>
<dbReference type="InterPro" id="IPR050266">
    <property type="entry name" value="AB_hydrolase_sf"/>
</dbReference>
<dbReference type="Pfam" id="PF00561">
    <property type="entry name" value="Abhydrolase_1"/>
    <property type="match status" value="1"/>
</dbReference>
<keyword evidence="3" id="KW-1185">Reference proteome</keyword>
<dbReference type="RefSeq" id="WP_230097967.1">
    <property type="nucleotide sequence ID" value="NZ_CAKKNT010000002.1"/>
</dbReference>
<dbReference type="EC" id="4.2.99.20" evidence="2"/>
<dbReference type="PANTHER" id="PTHR43798">
    <property type="entry name" value="MONOACYLGLYCEROL LIPASE"/>
    <property type="match status" value="1"/>
</dbReference>
<dbReference type="SUPFAM" id="SSF53474">
    <property type="entry name" value="alpha/beta-Hydrolases"/>
    <property type="match status" value="1"/>
</dbReference>
<evidence type="ECO:0000313" key="3">
    <source>
        <dbReference type="Proteomes" id="UP000789719"/>
    </source>
</evidence>
<dbReference type="PRINTS" id="PR00111">
    <property type="entry name" value="ABHYDROLASE"/>
</dbReference>
<dbReference type="PANTHER" id="PTHR43798:SF6">
    <property type="entry name" value="HYDROLASE, PUTATIVE (AFU_ORTHOLOGUE AFUA_4G13070)-RELATED"/>
    <property type="match status" value="1"/>
</dbReference>
<reference evidence="2 3" key="1">
    <citation type="submission" date="2021-11" db="EMBL/GenBank/DDBJ databases">
        <authorList>
            <person name="Depoorter E."/>
        </authorList>
    </citation>
    <scope>NUCLEOTIDE SEQUENCE [LARGE SCALE GENOMIC DNA]</scope>
    <source>
        <strain evidence="2 3">LMG 24286</strain>
    </source>
</reference>
<organism evidence="2 3">
    <name type="scientific">Periweissella ghanensis</name>
    <dbReference type="NCBI Taxonomy" id="467997"/>
    <lineage>
        <taxon>Bacteria</taxon>
        <taxon>Bacillati</taxon>
        <taxon>Bacillota</taxon>
        <taxon>Bacilli</taxon>
        <taxon>Lactobacillales</taxon>
        <taxon>Lactobacillaceae</taxon>
        <taxon>Periweissella</taxon>
    </lineage>
</organism>
<gene>
    <name evidence="2" type="primary">menH_2</name>
    <name evidence="2" type="ORF">WGH24286_00259</name>
</gene>
<evidence type="ECO:0000313" key="2">
    <source>
        <dbReference type="EMBL" id="CAH0417843.1"/>
    </source>
</evidence>
<proteinExistence type="predicted"/>
<protein>
    <submittedName>
        <fullName evidence="2">2-succinyl-6-hydroxy-2, 4-cyclohexadiene-1-carboxylate synthase</fullName>
        <ecNumber evidence="2">4.2.99.20</ecNumber>
    </submittedName>
</protein>
<accession>A0ABN8BLT4</accession>
<dbReference type="Proteomes" id="UP000789719">
    <property type="component" value="Unassembled WGS sequence"/>
</dbReference>
<feature type="domain" description="AB hydrolase-1" evidence="1">
    <location>
        <begin position="20"/>
        <end position="256"/>
    </location>
</feature>
<dbReference type="InterPro" id="IPR000073">
    <property type="entry name" value="AB_hydrolase_1"/>
</dbReference>
<name>A0ABN8BLT4_9LACO</name>
<dbReference type="GO" id="GO:0070205">
    <property type="term" value="F:2-succinyl-6-hydroxy-2,4-cyclohexadiene-1-carboxylate synthase activity"/>
    <property type="evidence" value="ECO:0007669"/>
    <property type="project" value="UniProtKB-EC"/>
</dbReference>